<evidence type="ECO:0008006" key="2">
    <source>
        <dbReference type="Google" id="ProtNLM"/>
    </source>
</evidence>
<gene>
    <name evidence="1" type="ORF">METZ01_LOCUS40501</name>
</gene>
<feature type="non-terminal residue" evidence="1">
    <location>
        <position position="267"/>
    </location>
</feature>
<accession>A0A381RCS3</accession>
<name>A0A381RCS3_9ZZZZ</name>
<dbReference type="AlphaFoldDB" id="A0A381RCS3"/>
<evidence type="ECO:0000313" key="1">
    <source>
        <dbReference type="EMBL" id="SUZ87647.1"/>
    </source>
</evidence>
<protein>
    <recommendedName>
        <fullName evidence="2">Copper amine oxidase-like N-terminal domain-containing protein</fullName>
    </recommendedName>
</protein>
<proteinExistence type="predicted"/>
<reference evidence="1" key="1">
    <citation type="submission" date="2018-05" db="EMBL/GenBank/DDBJ databases">
        <authorList>
            <person name="Lanie J.A."/>
            <person name="Ng W.-L."/>
            <person name="Kazmierczak K.M."/>
            <person name="Andrzejewski T.M."/>
            <person name="Davidsen T.M."/>
            <person name="Wayne K.J."/>
            <person name="Tettelin H."/>
            <person name="Glass J.I."/>
            <person name="Rusch D."/>
            <person name="Podicherti R."/>
            <person name="Tsui H.-C.T."/>
            <person name="Winkler M.E."/>
        </authorList>
    </citation>
    <scope>NUCLEOTIDE SEQUENCE</scope>
</reference>
<organism evidence="1">
    <name type="scientific">marine metagenome</name>
    <dbReference type="NCBI Taxonomy" id="408172"/>
    <lineage>
        <taxon>unclassified sequences</taxon>
        <taxon>metagenomes</taxon>
        <taxon>ecological metagenomes</taxon>
    </lineage>
</organism>
<sequence>MQKPVYRIFYLSIIYLALSANIFAVDTSIGVLNIIDKNEDELSTINYKGEPYISVKDISRILSDREPYENAARQKIVLYLSDNRVKISNLSSFIIINDKIFQLTKHAFGKEKDIYVPAKSFFSILKNSIYPGVDYDPGKKLLSLNLINFNINSVSIEQKSNGTILRVKTSQQFSDGDISSFINTNGWFYLTVKDGLVDTSMIKKTDTKGVITKVISNQFDESAQLAFRIRTEIIGHEVYQSSDPNAIVVTLRTPFKKLSSHIKELKN</sequence>
<dbReference type="EMBL" id="UINC01001735">
    <property type="protein sequence ID" value="SUZ87647.1"/>
    <property type="molecule type" value="Genomic_DNA"/>
</dbReference>